<reference evidence="1 2" key="1">
    <citation type="submission" date="2011-11" db="EMBL/GenBank/DDBJ databases">
        <title>Whole genome shotgun sequence of Gordonia araii NBRC 100433.</title>
        <authorList>
            <person name="Yoshida Y."/>
            <person name="Hosoyama A."/>
            <person name="Tsuchikane K."/>
            <person name="Katsumata H."/>
            <person name="Yamazaki S."/>
            <person name="Fujita N."/>
        </authorList>
    </citation>
    <scope>NUCLEOTIDE SEQUENCE [LARGE SCALE GENOMIC DNA]</scope>
    <source>
        <strain evidence="1 2">NBRC 100433</strain>
    </source>
</reference>
<evidence type="ECO:0000313" key="1">
    <source>
        <dbReference type="EMBL" id="GAB08935.1"/>
    </source>
</evidence>
<proteinExistence type="predicted"/>
<keyword evidence="2" id="KW-1185">Reference proteome</keyword>
<dbReference type="Proteomes" id="UP000035088">
    <property type="component" value="Unassembled WGS sequence"/>
</dbReference>
<dbReference type="OrthoDB" id="275217at2"/>
<sequence length="162" mass="18520">MAMFVHIAPAEAVSSIRRAGIKVPKGRDGVYLTPRTANYVISHQWLRELKRGSRSRNLVAVDVRLPDDETVLVGHYSRAHERMSAAEAIALMMGEEDPRGFQAYLERPVHRREIHRVRRVSQVLGWRYWPQAHGNRPCACPACLKRGEHFGRRIVAKYGDGR</sequence>
<organism evidence="1 2">
    <name type="scientific">Gordonia araii NBRC 100433</name>
    <dbReference type="NCBI Taxonomy" id="1073574"/>
    <lineage>
        <taxon>Bacteria</taxon>
        <taxon>Bacillati</taxon>
        <taxon>Actinomycetota</taxon>
        <taxon>Actinomycetes</taxon>
        <taxon>Mycobacteriales</taxon>
        <taxon>Gordoniaceae</taxon>
        <taxon>Gordonia</taxon>
    </lineage>
</organism>
<name>G7GZB0_9ACTN</name>
<dbReference type="AlphaFoldDB" id="G7GZB0"/>
<gene>
    <name evidence="1" type="ORF">GOARA_022_00110</name>
</gene>
<protein>
    <submittedName>
        <fullName evidence="1">Uncharacterized protein</fullName>
    </submittedName>
</protein>
<dbReference type="EMBL" id="BAEE01000022">
    <property type="protein sequence ID" value="GAB08935.1"/>
    <property type="molecule type" value="Genomic_DNA"/>
</dbReference>
<dbReference type="STRING" id="1073574.GOARA_022_00110"/>
<accession>G7GZB0</accession>
<dbReference type="RefSeq" id="WP_007321012.1">
    <property type="nucleotide sequence ID" value="NZ_BAEE01000022.1"/>
</dbReference>
<comment type="caution">
    <text evidence="1">The sequence shown here is derived from an EMBL/GenBank/DDBJ whole genome shotgun (WGS) entry which is preliminary data.</text>
</comment>
<evidence type="ECO:0000313" key="2">
    <source>
        <dbReference type="Proteomes" id="UP000035088"/>
    </source>
</evidence>